<evidence type="ECO:0000259" key="1">
    <source>
        <dbReference type="PROSITE" id="PS50994"/>
    </source>
</evidence>
<dbReference type="Gene3D" id="3.30.420.10">
    <property type="entry name" value="Ribonuclease H-like superfamily/Ribonuclease H"/>
    <property type="match status" value="1"/>
</dbReference>
<keyword evidence="2" id="KW-1185">Reference proteome</keyword>
<dbReference type="SUPFAM" id="SSF53098">
    <property type="entry name" value="Ribonuclease H-like"/>
    <property type="match status" value="1"/>
</dbReference>
<dbReference type="InterPro" id="IPR050951">
    <property type="entry name" value="Retrovirus_Pol_polyprotein"/>
</dbReference>
<dbReference type="Proteomes" id="UP000046392">
    <property type="component" value="Unplaced"/>
</dbReference>
<name>A0A0N5C9L7_STREA</name>
<reference evidence="3" key="1">
    <citation type="submission" date="2017-02" db="UniProtKB">
        <authorList>
            <consortium name="WormBaseParasite"/>
        </authorList>
    </citation>
    <scope>IDENTIFICATION</scope>
</reference>
<organism evidence="2 3">
    <name type="scientific">Strongyloides papillosus</name>
    <name type="common">Intestinal threadworm</name>
    <dbReference type="NCBI Taxonomy" id="174720"/>
    <lineage>
        <taxon>Eukaryota</taxon>
        <taxon>Metazoa</taxon>
        <taxon>Ecdysozoa</taxon>
        <taxon>Nematoda</taxon>
        <taxon>Chromadorea</taxon>
        <taxon>Rhabditida</taxon>
        <taxon>Tylenchina</taxon>
        <taxon>Panagrolaimomorpha</taxon>
        <taxon>Strongyloidoidea</taxon>
        <taxon>Strongyloididae</taxon>
        <taxon>Strongyloides</taxon>
    </lineage>
</organism>
<dbReference type="PANTHER" id="PTHR37984">
    <property type="entry name" value="PROTEIN CBG26694"/>
    <property type="match status" value="1"/>
</dbReference>
<dbReference type="InterPro" id="IPR012337">
    <property type="entry name" value="RNaseH-like_sf"/>
</dbReference>
<dbReference type="AlphaFoldDB" id="A0A0N5C9L7"/>
<dbReference type="WBParaSite" id="SPAL_0001459800.1">
    <property type="protein sequence ID" value="SPAL_0001459800.1"/>
    <property type="gene ID" value="SPAL_0001459800"/>
</dbReference>
<dbReference type="InterPro" id="IPR036397">
    <property type="entry name" value="RNaseH_sf"/>
</dbReference>
<evidence type="ECO:0000313" key="3">
    <source>
        <dbReference type="WBParaSite" id="SPAL_0001459800.1"/>
    </source>
</evidence>
<proteinExistence type="predicted"/>
<dbReference type="PANTHER" id="PTHR37984:SF5">
    <property type="entry name" value="PROTEIN NYNRIN-LIKE"/>
    <property type="match status" value="1"/>
</dbReference>
<dbReference type="STRING" id="174720.A0A0N5C9L7"/>
<feature type="domain" description="Integrase catalytic" evidence="1">
    <location>
        <begin position="29"/>
        <end position="186"/>
    </location>
</feature>
<protein>
    <submittedName>
        <fullName evidence="3">Integrase catalytic domain-containing protein</fullName>
    </submittedName>
</protein>
<dbReference type="GO" id="GO:0015074">
    <property type="term" value="P:DNA integration"/>
    <property type="evidence" value="ECO:0007669"/>
    <property type="project" value="InterPro"/>
</dbReference>
<dbReference type="GO" id="GO:0003676">
    <property type="term" value="F:nucleic acid binding"/>
    <property type="evidence" value="ECO:0007669"/>
    <property type="project" value="InterPro"/>
</dbReference>
<evidence type="ECO:0000313" key="2">
    <source>
        <dbReference type="Proteomes" id="UP000046392"/>
    </source>
</evidence>
<dbReference type="Pfam" id="PF00665">
    <property type="entry name" value="rve"/>
    <property type="match status" value="1"/>
</dbReference>
<dbReference type="PROSITE" id="PS50994">
    <property type="entry name" value="INTEGRASE"/>
    <property type="match status" value="1"/>
</dbReference>
<dbReference type="InterPro" id="IPR001584">
    <property type="entry name" value="Integrase_cat-core"/>
</dbReference>
<sequence length="313" mass="36690">MNIQLNCDVCQKIKYQANTTSEWKGTWHIPERPWERLNIDIRGPMSTTQRKNEYLLVAIDDFSKFMVVIPLRRIKAEDIIYEVNSQIFSRYGPPKTIRLDNAKYFTSKLFNDFMKNWNVEVRTSIAYNHDSNGLVERSNRTINEAIACYQAEENWDIIIPTIIGVYNNQIHSTTNQKPFELMHGRVKNVAVDILSMINHLDQPETLVNHDEIIAKVKEKLNKHREKQAIKKKHSFNDGDLVLRAILDKVGNKKKLHERYDGPYCIMEINEETGDCKLSKVSNAGRIIHKHVKGERVYTYAHIRQLKHYKIQLE</sequence>
<accession>A0A0N5C9L7</accession>